<name>A0ABR4LXX3_9EURO</name>
<gene>
    <name evidence="2" type="ORF">BJX67DRAFT_348653</name>
</gene>
<reference evidence="2 3" key="1">
    <citation type="submission" date="2024-07" db="EMBL/GenBank/DDBJ databases">
        <title>Section-level genome sequencing and comparative genomics of Aspergillus sections Usti and Cavernicolus.</title>
        <authorList>
            <consortium name="Lawrence Berkeley National Laboratory"/>
            <person name="Nybo J.L."/>
            <person name="Vesth T.C."/>
            <person name="Theobald S."/>
            <person name="Frisvad J.C."/>
            <person name="Larsen T.O."/>
            <person name="Kjaerboelling I."/>
            <person name="Rothschild-Mancinelli K."/>
            <person name="Lyhne E.K."/>
            <person name="Kogle M.E."/>
            <person name="Barry K."/>
            <person name="Clum A."/>
            <person name="Na H."/>
            <person name="Ledsgaard L."/>
            <person name="Lin J."/>
            <person name="Lipzen A."/>
            <person name="Kuo A."/>
            <person name="Riley R."/>
            <person name="Mondo S."/>
            <person name="Labutti K."/>
            <person name="Haridas S."/>
            <person name="Pangalinan J."/>
            <person name="Salamov A.A."/>
            <person name="Simmons B.A."/>
            <person name="Magnuson J.K."/>
            <person name="Chen J."/>
            <person name="Drula E."/>
            <person name="Henrissat B."/>
            <person name="Wiebenga A."/>
            <person name="Lubbers R.J."/>
            <person name="Gomes A.C."/>
            <person name="Macurrencykelacurrency M.R."/>
            <person name="Stajich J."/>
            <person name="Grigoriev I.V."/>
            <person name="Mortensen U.H."/>
            <person name="De Vries R.P."/>
            <person name="Baker S.E."/>
            <person name="Andersen M.R."/>
        </authorList>
    </citation>
    <scope>NUCLEOTIDE SEQUENCE [LARGE SCALE GENOMIC DNA]</scope>
    <source>
        <strain evidence="2 3">CBS 449.75</strain>
    </source>
</reference>
<keyword evidence="1" id="KW-0812">Transmembrane</keyword>
<comment type="caution">
    <text evidence="2">The sequence shown here is derived from an EMBL/GenBank/DDBJ whole genome shotgun (WGS) entry which is preliminary data.</text>
</comment>
<organism evidence="2 3">
    <name type="scientific">Aspergillus lucknowensis</name>
    <dbReference type="NCBI Taxonomy" id="176173"/>
    <lineage>
        <taxon>Eukaryota</taxon>
        <taxon>Fungi</taxon>
        <taxon>Dikarya</taxon>
        <taxon>Ascomycota</taxon>
        <taxon>Pezizomycotina</taxon>
        <taxon>Eurotiomycetes</taxon>
        <taxon>Eurotiomycetidae</taxon>
        <taxon>Eurotiales</taxon>
        <taxon>Aspergillaceae</taxon>
        <taxon>Aspergillus</taxon>
        <taxon>Aspergillus subgen. Nidulantes</taxon>
    </lineage>
</organism>
<protein>
    <submittedName>
        <fullName evidence="2">Uncharacterized protein</fullName>
    </submittedName>
</protein>
<evidence type="ECO:0000313" key="2">
    <source>
        <dbReference type="EMBL" id="KAL2869039.1"/>
    </source>
</evidence>
<keyword evidence="1" id="KW-0472">Membrane</keyword>
<dbReference type="RefSeq" id="XP_070888018.1">
    <property type="nucleotide sequence ID" value="XM_071028672.1"/>
</dbReference>
<feature type="transmembrane region" description="Helical" evidence="1">
    <location>
        <begin position="43"/>
        <end position="64"/>
    </location>
</feature>
<dbReference type="GeneID" id="98143744"/>
<keyword evidence="3" id="KW-1185">Reference proteome</keyword>
<proteinExistence type="predicted"/>
<evidence type="ECO:0000313" key="3">
    <source>
        <dbReference type="Proteomes" id="UP001610432"/>
    </source>
</evidence>
<sequence length="68" mass="7018">MTVRSSEGGFDCERFVDAVLDNTNASVQAKEGSNVDCTSGAGAMRGLGLVTVGIAAMVSLVGFLQYSR</sequence>
<evidence type="ECO:0000256" key="1">
    <source>
        <dbReference type="SAM" id="Phobius"/>
    </source>
</evidence>
<dbReference type="EMBL" id="JBFXLQ010000011">
    <property type="protein sequence ID" value="KAL2869039.1"/>
    <property type="molecule type" value="Genomic_DNA"/>
</dbReference>
<dbReference type="Proteomes" id="UP001610432">
    <property type="component" value="Unassembled WGS sequence"/>
</dbReference>
<keyword evidence="1" id="KW-1133">Transmembrane helix</keyword>
<accession>A0ABR4LXX3</accession>